<accession>A0A1H3L9J4</accession>
<name>A0A1H3L9J4_9PSEU</name>
<keyword evidence="2" id="KW-1185">Reference proteome</keyword>
<evidence type="ECO:0000313" key="2">
    <source>
        <dbReference type="Proteomes" id="UP000199515"/>
    </source>
</evidence>
<gene>
    <name evidence="1" type="ORF">SAMN05421504_106121</name>
</gene>
<dbReference type="OrthoDB" id="9811799at2"/>
<organism evidence="1 2">
    <name type="scientific">Amycolatopsis xylanica</name>
    <dbReference type="NCBI Taxonomy" id="589385"/>
    <lineage>
        <taxon>Bacteria</taxon>
        <taxon>Bacillati</taxon>
        <taxon>Actinomycetota</taxon>
        <taxon>Actinomycetes</taxon>
        <taxon>Pseudonocardiales</taxon>
        <taxon>Pseudonocardiaceae</taxon>
        <taxon>Amycolatopsis</taxon>
    </lineage>
</organism>
<dbReference type="STRING" id="589385.SAMN05421504_106121"/>
<evidence type="ECO:0000313" key="1">
    <source>
        <dbReference type="EMBL" id="SDY61113.1"/>
    </source>
</evidence>
<proteinExistence type="predicted"/>
<dbReference type="AlphaFoldDB" id="A0A1H3L9J4"/>
<reference evidence="1 2" key="1">
    <citation type="submission" date="2016-10" db="EMBL/GenBank/DDBJ databases">
        <authorList>
            <person name="de Groot N.N."/>
        </authorList>
    </citation>
    <scope>NUCLEOTIDE SEQUENCE [LARGE SCALE GENOMIC DNA]</scope>
    <source>
        <strain evidence="1 2">CPCC 202699</strain>
    </source>
</reference>
<dbReference type="Proteomes" id="UP000199515">
    <property type="component" value="Unassembled WGS sequence"/>
</dbReference>
<protein>
    <submittedName>
        <fullName evidence="1">Uncharacterized protein</fullName>
    </submittedName>
</protein>
<dbReference type="RefSeq" id="WP_091293485.1">
    <property type="nucleotide sequence ID" value="NZ_FNON01000006.1"/>
</dbReference>
<dbReference type="EMBL" id="FNON01000006">
    <property type="protein sequence ID" value="SDY61113.1"/>
    <property type="molecule type" value="Genomic_DNA"/>
</dbReference>
<sequence>MSAGGNPDRLLALCAEAVERMGLDLSGRVVVTEAATGAYAVTPLLAAMAGAVEVRALSKDSRYGSAQDAEDAIIRLATRAGVRVRFSRVKDAALFDGADVVTNSGHLRPLDAETISWLRPGSAISLMYEPWELRPGEVDLDACHAGGIPVAGPNEHHPAIGVFAYSGVMAVKQLLDAGVPVLGSRVLLLCDNVFASDIEQGITALGGQVTTAASLDGAPSGRLDAVIVALSPGPEPVLDSVAVKRIREEHPGAVLIQFWGDIERDDQAVWPPSAPDPGHMGILPSAVGADPIVALQTGGLKVGELLTRGGPVTEAEEALLLRVEPR</sequence>